<dbReference type="InterPro" id="IPR036412">
    <property type="entry name" value="HAD-like_sf"/>
</dbReference>
<sequence length="267" mass="29812">MTLTIKQPGIYIDDSIKNEILTLDGIIFDCDGVLIDVTKSYDLAIQKTTQYIVANMANISNPITINSKIIDGFKSTGGFNDEVDLTYAAILSIVAAEKLRIDQQKFIFDVIANTDSSGILSVEHYIEKLADVNDIKNKLSYPGTHHNNPLYQIFDQIFYGPELYLKFFKKPSQFSESGLINNDVVIVTNKLIEKLAKKITSKISIVSGRGKESVKYSLKSLLDKFDLKNSAFLEDESRELAKPNPESLIRSIKGMVCTNCVYVGDSM</sequence>
<proteinExistence type="predicted"/>
<gene>
    <name evidence="1" type="ORF">BG20_I1954</name>
</gene>
<reference evidence="1 2" key="1">
    <citation type="journal article" date="2012" name="J. Bacteriol.">
        <title>Genome Sequence of "Candidatus Nitrosoarchaeum limnia" BG20, a Low-Salinity Ammonia-Oxidizing Archaeon from the San Francisco Bay Estuary.</title>
        <authorList>
            <person name="Mosier A.C."/>
            <person name="Allen E.E."/>
            <person name="Kim M."/>
            <person name="Ferriera S."/>
            <person name="Francis C.A."/>
        </authorList>
    </citation>
    <scope>NUCLEOTIDE SEQUENCE [LARGE SCALE GENOMIC DNA]</scope>
    <source>
        <strain evidence="1 2">BG20</strain>
    </source>
</reference>
<dbReference type="Gene3D" id="3.40.50.1000">
    <property type="entry name" value="HAD superfamily/HAD-like"/>
    <property type="match status" value="1"/>
</dbReference>
<evidence type="ECO:0008006" key="3">
    <source>
        <dbReference type="Google" id="ProtNLM"/>
    </source>
</evidence>
<name>S2E4G5_9ARCH</name>
<evidence type="ECO:0000313" key="2">
    <source>
        <dbReference type="Proteomes" id="UP000014065"/>
    </source>
</evidence>
<dbReference type="RefSeq" id="WP_010190927.1">
    <property type="nucleotide sequence ID" value="NZ_AHJG01000106.1"/>
</dbReference>
<protein>
    <recommendedName>
        <fullName evidence="3">Haloacid dehalogenase-like hydrolase</fullName>
    </recommendedName>
</protein>
<dbReference type="AlphaFoldDB" id="S2E4G5"/>
<evidence type="ECO:0000313" key="1">
    <source>
        <dbReference type="EMBL" id="EPA06085.1"/>
    </source>
</evidence>
<dbReference type="InterPro" id="IPR023214">
    <property type="entry name" value="HAD_sf"/>
</dbReference>
<comment type="caution">
    <text evidence="1">The sequence shown here is derived from an EMBL/GenBank/DDBJ whole genome shotgun (WGS) entry which is preliminary data.</text>
</comment>
<feature type="non-terminal residue" evidence="1">
    <location>
        <position position="267"/>
    </location>
</feature>
<dbReference type="OrthoDB" id="8384at2157"/>
<accession>S2E4G5</accession>
<dbReference type="Proteomes" id="UP000014065">
    <property type="component" value="Unassembled WGS sequence"/>
</dbReference>
<keyword evidence="2" id="KW-1185">Reference proteome</keyword>
<dbReference type="SUPFAM" id="SSF56784">
    <property type="entry name" value="HAD-like"/>
    <property type="match status" value="1"/>
</dbReference>
<dbReference type="EMBL" id="AHJG01000106">
    <property type="protein sequence ID" value="EPA06085.1"/>
    <property type="molecule type" value="Genomic_DNA"/>
</dbReference>
<organism evidence="1 2">
    <name type="scientific">Candidatus Nitrosarchaeum limnium BG20</name>
    <dbReference type="NCBI Taxonomy" id="859192"/>
    <lineage>
        <taxon>Archaea</taxon>
        <taxon>Nitrososphaerota</taxon>
        <taxon>Nitrososphaeria</taxon>
        <taxon>Nitrosopumilales</taxon>
        <taxon>Nitrosopumilaceae</taxon>
        <taxon>Nitrosarchaeum</taxon>
    </lineage>
</organism>